<proteinExistence type="predicted"/>
<feature type="region of interest" description="Disordered" evidence="1">
    <location>
        <begin position="1"/>
        <end position="183"/>
    </location>
</feature>
<accession>X1BL08</accession>
<comment type="caution">
    <text evidence="2">The sequence shown here is derived from an EMBL/GenBank/DDBJ whole genome shotgun (WGS) entry which is preliminary data.</text>
</comment>
<evidence type="ECO:0000256" key="1">
    <source>
        <dbReference type="SAM" id="MobiDB-lite"/>
    </source>
</evidence>
<feature type="compositionally biased region" description="Low complexity" evidence="1">
    <location>
        <begin position="74"/>
        <end position="98"/>
    </location>
</feature>
<feature type="compositionally biased region" description="Polar residues" evidence="1">
    <location>
        <begin position="36"/>
        <end position="64"/>
    </location>
</feature>
<reference evidence="2" key="1">
    <citation type="journal article" date="2014" name="Front. Microbiol.">
        <title>High frequency of phylogenetically diverse reductive dehalogenase-homologous genes in deep subseafloor sedimentary metagenomes.</title>
        <authorList>
            <person name="Kawai M."/>
            <person name="Futagami T."/>
            <person name="Toyoda A."/>
            <person name="Takaki Y."/>
            <person name="Nishi S."/>
            <person name="Hori S."/>
            <person name="Arai W."/>
            <person name="Tsubouchi T."/>
            <person name="Morono Y."/>
            <person name="Uchiyama I."/>
            <person name="Ito T."/>
            <person name="Fujiyama A."/>
            <person name="Inagaki F."/>
            <person name="Takami H."/>
        </authorList>
    </citation>
    <scope>NUCLEOTIDE SEQUENCE</scope>
    <source>
        <strain evidence="2">Expedition CK06-06</strain>
    </source>
</reference>
<dbReference type="AlphaFoldDB" id="X1BL08"/>
<name>X1BL08_9ZZZZ</name>
<evidence type="ECO:0000313" key="2">
    <source>
        <dbReference type="EMBL" id="GAG96569.1"/>
    </source>
</evidence>
<feature type="compositionally biased region" description="Low complexity" evidence="1">
    <location>
        <begin position="105"/>
        <end position="127"/>
    </location>
</feature>
<protein>
    <submittedName>
        <fullName evidence="2">Uncharacterized protein</fullName>
    </submittedName>
</protein>
<dbReference type="EMBL" id="BART01026410">
    <property type="protein sequence ID" value="GAG96569.1"/>
    <property type="molecule type" value="Genomic_DNA"/>
</dbReference>
<feature type="non-terminal residue" evidence="2">
    <location>
        <position position="1"/>
    </location>
</feature>
<sequence>PPPQTPPVLSSPTHNPLLNPKSSEIDDFQLEPSPPRESTSNPFYEPTSPSINYVPNPYHTNTSYPHYEQQCIEPTYSPYSSPTYDPSSPHYSPSNPSSPRKKKQPSNVEPSYSPYSSPHYSPSNPSSPRKKKQPSNVEPSYSPYSSPHYSPSNPSSPRKKKHRSEKSTPDPILPPKSAYTKHNPVLEPQTNIQQTIIQQTQNDTSSKETVVTELYNKYKPAVMEFIRTKELAKLKIELTAEITKSVQESVYNSAIEKAIAYHIYVKISNDPDLVKTIL</sequence>
<feature type="non-terminal residue" evidence="2">
    <location>
        <position position="278"/>
    </location>
</feature>
<organism evidence="2">
    <name type="scientific">marine sediment metagenome</name>
    <dbReference type="NCBI Taxonomy" id="412755"/>
    <lineage>
        <taxon>unclassified sequences</taxon>
        <taxon>metagenomes</taxon>
        <taxon>ecological metagenomes</taxon>
    </lineage>
</organism>
<feature type="compositionally biased region" description="Low complexity" evidence="1">
    <location>
        <begin position="134"/>
        <end position="156"/>
    </location>
</feature>
<gene>
    <name evidence="2" type="ORF">S01H4_47121</name>
</gene>